<evidence type="ECO:0000313" key="1">
    <source>
        <dbReference type="EMBL" id="GFY82124.1"/>
    </source>
</evidence>
<dbReference type="AlphaFoldDB" id="A0A7J0E6K0"/>
<protein>
    <submittedName>
        <fullName evidence="1">Uncharacterized protein</fullName>
    </submittedName>
</protein>
<sequence length="403" mass="45595">MTTMVMFYWGGKIIRDRREGISYDIDATVCYDVELGTSVAQLRDMIIPMVAEYGEHVSIKFICRYSHRRIGDVMIYKKLPINDDRTLQNVLNIPSRHPDHQYVEIYVVKEEVSTMNTSGSHTAVGWADVHTYGELLSGRGDLSTLGSFTQMLALGQSRRSTLAEEAPGQRMCSLFSVAFSAKSDNSDEDIDVLLTNEANDDFDDDGQEDPNVGEALHDNPHIPFFTNLVGADDVVGGRDLYDGCPTWSDVTPEFAKGMVFKDKDAVIRACAVTIALWKLRACLKKQHGFFEIKQYPGPHTCLHGMESLDHRNINSTFIAHLIKTQVAVKMYCRWHGLRVPKARSATLFSRGSPNSQVIKALEREIDEMQRMLDRYHFTEYAKKECADPTQRIIEINVDPLLVF</sequence>
<evidence type="ECO:0000313" key="2">
    <source>
        <dbReference type="Proteomes" id="UP000585474"/>
    </source>
</evidence>
<accession>A0A7J0E6K0</accession>
<dbReference type="OrthoDB" id="10442705at2759"/>
<gene>
    <name evidence="1" type="ORF">Acr_02g0003640</name>
</gene>
<comment type="caution">
    <text evidence="1">The sequence shown here is derived from an EMBL/GenBank/DDBJ whole genome shotgun (WGS) entry which is preliminary data.</text>
</comment>
<proteinExistence type="predicted"/>
<organism evidence="1 2">
    <name type="scientific">Actinidia rufa</name>
    <dbReference type="NCBI Taxonomy" id="165716"/>
    <lineage>
        <taxon>Eukaryota</taxon>
        <taxon>Viridiplantae</taxon>
        <taxon>Streptophyta</taxon>
        <taxon>Embryophyta</taxon>
        <taxon>Tracheophyta</taxon>
        <taxon>Spermatophyta</taxon>
        <taxon>Magnoliopsida</taxon>
        <taxon>eudicotyledons</taxon>
        <taxon>Gunneridae</taxon>
        <taxon>Pentapetalae</taxon>
        <taxon>asterids</taxon>
        <taxon>Ericales</taxon>
        <taxon>Actinidiaceae</taxon>
        <taxon>Actinidia</taxon>
    </lineage>
</organism>
<dbReference type="Proteomes" id="UP000585474">
    <property type="component" value="Unassembled WGS sequence"/>
</dbReference>
<dbReference type="EMBL" id="BJWL01000002">
    <property type="protein sequence ID" value="GFY82124.1"/>
    <property type="molecule type" value="Genomic_DNA"/>
</dbReference>
<reference evidence="1 2" key="1">
    <citation type="submission" date="2019-07" db="EMBL/GenBank/DDBJ databases">
        <title>De Novo Assembly of kiwifruit Actinidia rufa.</title>
        <authorList>
            <person name="Sugita-Konishi S."/>
            <person name="Sato K."/>
            <person name="Mori E."/>
            <person name="Abe Y."/>
            <person name="Kisaki G."/>
            <person name="Hamano K."/>
            <person name="Suezawa K."/>
            <person name="Otani M."/>
            <person name="Fukuda T."/>
            <person name="Manabe T."/>
            <person name="Gomi K."/>
            <person name="Tabuchi M."/>
            <person name="Akimitsu K."/>
            <person name="Kataoka I."/>
        </authorList>
    </citation>
    <scope>NUCLEOTIDE SEQUENCE [LARGE SCALE GENOMIC DNA]</scope>
    <source>
        <strain evidence="2">cv. Fuchu</strain>
    </source>
</reference>
<keyword evidence="2" id="KW-1185">Reference proteome</keyword>
<name>A0A7J0E6K0_9ERIC</name>